<reference evidence="1" key="1">
    <citation type="submission" date="2024-09" db="EMBL/GenBank/DDBJ databases">
        <title>Black Yeasts Isolated from many extreme environments.</title>
        <authorList>
            <person name="Coleine C."/>
            <person name="Stajich J.E."/>
            <person name="Selbmann L."/>
        </authorList>
    </citation>
    <scope>NUCLEOTIDE SEQUENCE</scope>
    <source>
        <strain evidence="1">CCFEE 5737</strain>
    </source>
</reference>
<gene>
    <name evidence="1" type="ORF">LTS18_004324</name>
</gene>
<organism evidence="1 2">
    <name type="scientific">Coniosporium uncinatum</name>
    <dbReference type="NCBI Taxonomy" id="93489"/>
    <lineage>
        <taxon>Eukaryota</taxon>
        <taxon>Fungi</taxon>
        <taxon>Dikarya</taxon>
        <taxon>Ascomycota</taxon>
        <taxon>Pezizomycotina</taxon>
        <taxon>Dothideomycetes</taxon>
        <taxon>Dothideomycetes incertae sedis</taxon>
        <taxon>Coniosporium</taxon>
    </lineage>
</organism>
<evidence type="ECO:0000313" key="2">
    <source>
        <dbReference type="Proteomes" id="UP001186974"/>
    </source>
</evidence>
<keyword evidence="2" id="KW-1185">Reference proteome</keyword>
<feature type="non-terminal residue" evidence="1">
    <location>
        <position position="140"/>
    </location>
</feature>
<comment type="caution">
    <text evidence="1">The sequence shown here is derived from an EMBL/GenBank/DDBJ whole genome shotgun (WGS) entry which is preliminary data.</text>
</comment>
<name>A0ACC3D617_9PEZI</name>
<accession>A0ACC3D617</accession>
<evidence type="ECO:0000313" key="1">
    <source>
        <dbReference type="EMBL" id="KAK3062344.1"/>
    </source>
</evidence>
<sequence length="140" mass="16010">MSQAVDTRIQRHCKDLPSIPKAAGKHERDTLQDISNTRCFLPDEQILTKTNKLLKAMTNFQFHRERYSNTVPGPSVRLAEELLEAFEDWNSAFKDFNTAQLSLGWVTSTFRGFVILMIKTWTTSAALNLRRGSLYARNSS</sequence>
<dbReference type="EMBL" id="JAWDJW010007336">
    <property type="protein sequence ID" value="KAK3062344.1"/>
    <property type="molecule type" value="Genomic_DNA"/>
</dbReference>
<protein>
    <submittedName>
        <fullName evidence="1">Uncharacterized protein</fullName>
    </submittedName>
</protein>
<dbReference type="Proteomes" id="UP001186974">
    <property type="component" value="Unassembled WGS sequence"/>
</dbReference>
<proteinExistence type="predicted"/>